<evidence type="ECO:0000259" key="4">
    <source>
        <dbReference type="Pfam" id="PF01645"/>
    </source>
</evidence>
<evidence type="ECO:0000256" key="1">
    <source>
        <dbReference type="ARBA" id="ARBA00009716"/>
    </source>
</evidence>
<dbReference type="InterPro" id="IPR002932">
    <property type="entry name" value="Glu_synthdom"/>
</dbReference>
<dbReference type="InterPro" id="IPR027283">
    <property type="entry name" value="YerD"/>
</dbReference>
<comment type="similarity">
    <text evidence="1 2">Belongs to the glutamate synthase family.</text>
</comment>
<dbReference type="InterPro" id="IPR024188">
    <property type="entry name" value="GltB"/>
</dbReference>
<sequence length="532" mass="58452">MDYRYRLVPFQASIVLSLLCLLLSFVSIWFFLLFLLFGAAVLLGVYDQKQKKRSLPRNYPIWGRMRYFIEGLGPALRQYIVESNKEGKPFDRDFRSLVYQRAKNIEAKKAFGTELDVYSPTHVWVGHSIAPRPVAEDLPRVEIGGPDCGRPYSASIFNISAMSFGSLSANAILALNKGARKGNFYHTTGEGAISRYHRQPGGNLVWQIGSGYFGCRAADGSFDPGLFAETAADDQVKMIEIKLSQGAKPGHGGILPAAKITAEIAETRKIPMGIDCVSPAYHSAFSTPLELIEFIARLRELSGGKPVGFKFCLGHPWEFLAICKAMLEVGTGPDFIVVDGAEGGTGAAPLEFSDRLGFPLREGQTFVHNALVGCNLRDRIKIGASGKIATAGSIGAALAFGADYTNAARSFMFCLGCIQAQECHTNHCPVGVATQNRELQKALDPDIKADRVCNYHRNSLRVLNEIIAAVGLDHPRELQPSHIFQRTGTVGIKTYAELYTRLEKGELLEGTEHPVYARYWLMAQAESFKPAY</sequence>
<dbReference type="PANTHER" id="PTHR43819:SF1">
    <property type="entry name" value="ARCHAEAL-TYPE GLUTAMATE SYNTHASE [NADPH]"/>
    <property type="match status" value="1"/>
</dbReference>
<dbReference type="Pfam" id="PF01645">
    <property type="entry name" value="Glu_synthase"/>
    <property type="match status" value="1"/>
</dbReference>
<keyword evidence="3" id="KW-1133">Transmembrane helix</keyword>
<dbReference type="STRING" id="1969733.B5V00_07325"/>
<dbReference type="EMBL" id="NAAD01000007">
    <property type="protein sequence ID" value="ORJ60637.1"/>
    <property type="molecule type" value="Genomic_DNA"/>
</dbReference>
<dbReference type="Gene3D" id="3.20.20.70">
    <property type="entry name" value="Aldolase class I"/>
    <property type="match status" value="1"/>
</dbReference>
<comment type="caution">
    <text evidence="5">The sequence shown here is derived from an EMBL/GenBank/DDBJ whole genome shotgun (WGS) entry which is preliminary data.</text>
</comment>
<dbReference type="OrthoDB" id="9758182at2"/>
<dbReference type="RefSeq" id="WP_085010119.1">
    <property type="nucleotide sequence ID" value="NZ_NAAD01000007.1"/>
</dbReference>
<keyword evidence="6" id="KW-1185">Reference proteome</keyword>
<organism evidence="5 6">
    <name type="scientific">Geothermobacter hydrogeniphilus</name>
    <dbReference type="NCBI Taxonomy" id="1969733"/>
    <lineage>
        <taxon>Bacteria</taxon>
        <taxon>Pseudomonadati</taxon>
        <taxon>Thermodesulfobacteriota</taxon>
        <taxon>Desulfuromonadia</taxon>
        <taxon>Desulfuromonadales</taxon>
        <taxon>Geothermobacteraceae</taxon>
        <taxon>Geothermobacter</taxon>
    </lineage>
</organism>
<evidence type="ECO:0000256" key="2">
    <source>
        <dbReference type="PIRNR" id="PIRNR006429"/>
    </source>
</evidence>
<dbReference type="InterPro" id="IPR013785">
    <property type="entry name" value="Aldolase_TIM"/>
</dbReference>
<gene>
    <name evidence="5" type="ORF">B5V00_07325</name>
</gene>
<name>A0A1X0Y6A1_9BACT</name>
<dbReference type="AlphaFoldDB" id="A0A1X0Y6A1"/>
<keyword evidence="3" id="KW-0472">Membrane</keyword>
<accession>A0A1X0Y6A1</accession>
<reference evidence="5 6" key="1">
    <citation type="submission" date="2017-03" db="EMBL/GenBank/DDBJ databases">
        <title>Genome sequence of Geothermobacter sp. EPR-M, Deep-Sea Iron Reducer.</title>
        <authorList>
            <person name="Tully B."/>
            <person name="Savalia P."/>
            <person name="Abuyen K."/>
            <person name="Baughan C."/>
            <person name="Romero E."/>
            <person name="Ronkowski C."/>
            <person name="Torres B."/>
            <person name="Tremblay J."/>
            <person name="Trujillo A."/>
            <person name="Tyler M."/>
            <person name="Perez-Rodriguez I."/>
            <person name="Amend J."/>
        </authorList>
    </citation>
    <scope>NUCLEOTIDE SEQUENCE [LARGE SCALE GENOMIC DNA]</scope>
    <source>
        <strain evidence="5 6">EPR-M</strain>
    </source>
</reference>
<dbReference type="CDD" id="cd02808">
    <property type="entry name" value="GltS_FMN"/>
    <property type="match status" value="1"/>
</dbReference>
<dbReference type="PIRSF" id="PIRSF006429">
    <property type="entry name" value="GOGAT_lg_2"/>
    <property type="match status" value="1"/>
</dbReference>
<dbReference type="PIRSF" id="PIRSF500060">
    <property type="entry name" value="UCP500060"/>
    <property type="match status" value="1"/>
</dbReference>
<dbReference type="PANTHER" id="PTHR43819">
    <property type="entry name" value="ARCHAEAL-TYPE GLUTAMATE SYNTHASE [NADPH]"/>
    <property type="match status" value="1"/>
</dbReference>
<feature type="transmembrane region" description="Helical" evidence="3">
    <location>
        <begin position="12"/>
        <end position="45"/>
    </location>
</feature>
<evidence type="ECO:0000313" key="5">
    <source>
        <dbReference type="EMBL" id="ORJ60637.1"/>
    </source>
</evidence>
<dbReference type="Proteomes" id="UP000193136">
    <property type="component" value="Unassembled WGS sequence"/>
</dbReference>
<dbReference type="GO" id="GO:0006537">
    <property type="term" value="P:glutamate biosynthetic process"/>
    <property type="evidence" value="ECO:0007669"/>
    <property type="project" value="InterPro"/>
</dbReference>
<feature type="domain" description="Glutamate synthase" evidence="4">
    <location>
        <begin position="156"/>
        <end position="472"/>
    </location>
</feature>
<evidence type="ECO:0000313" key="6">
    <source>
        <dbReference type="Proteomes" id="UP000193136"/>
    </source>
</evidence>
<evidence type="ECO:0000256" key="3">
    <source>
        <dbReference type="SAM" id="Phobius"/>
    </source>
</evidence>
<protein>
    <submittedName>
        <fullName evidence="5">FMN-binding glutamate synthase family protein</fullName>
    </submittedName>
</protein>
<keyword evidence="3" id="KW-0812">Transmembrane</keyword>
<dbReference type="GO" id="GO:0015930">
    <property type="term" value="F:glutamate synthase activity"/>
    <property type="evidence" value="ECO:0007669"/>
    <property type="project" value="InterPro"/>
</dbReference>
<proteinExistence type="inferred from homology"/>
<dbReference type="SUPFAM" id="SSF51395">
    <property type="entry name" value="FMN-linked oxidoreductases"/>
    <property type="match status" value="1"/>
</dbReference>